<dbReference type="OrthoDB" id="191139at2759"/>
<dbReference type="PRINTS" id="PR00081">
    <property type="entry name" value="GDHRDH"/>
</dbReference>
<gene>
    <name evidence="4" type="ORF">CONCODRAFT_17052</name>
</gene>
<dbReference type="InterPro" id="IPR036291">
    <property type="entry name" value="NAD(P)-bd_dom_sf"/>
</dbReference>
<evidence type="ECO:0000256" key="2">
    <source>
        <dbReference type="ARBA" id="ARBA00023002"/>
    </source>
</evidence>
<dbReference type="Pfam" id="PF00106">
    <property type="entry name" value="adh_short"/>
    <property type="match status" value="1"/>
</dbReference>
<keyword evidence="5" id="KW-1185">Reference proteome</keyword>
<dbReference type="GO" id="GO:0016491">
    <property type="term" value="F:oxidoreductase activity"/>
    <property type="evidence" value="ECO:0007669"/>
    <property type="project" value="UniProtKB-KW"/>
</dbReference>
<dbReference type="Proteomes" id="UP000070444">
    <property type="component" value="Unassembled WGS sequence"/>
</dbReference>
<dbReference type="STRING" id="796925.A0A137P8D0"/>
<accession>A0A137P8D0</accession>
<dbReference type="AlphaFoldDB" id="A0A137P8D0"/>
<evidence type="ECO:0000256" key="1">
    <source>
        <dbReference type="ARBA" id="ARBA00006484"/>
    </source>
</evidence>
<dbReference type="Gene3D" id="3.40.50.720">
    <property type="entry name" value="NAD(P)-binding Rossmann-like Domain"/>
    <property type="match status" value="1"/>
</dbReference>
<keyword evidence="2" id="KW-0560">Oxidoreductase</keyword>
<name>A0A137P8D0_CONC2</name>
<dbReference type="SUPFAM" id="SSF51735">
    <property type="entry name" value="NAD(P)-binding Rossmann-fold domains"/>
    <property type="match status" value="1"/>
</dbReference>
<reference evidence="4 5" key="1">
    <citation type="journal article" date="2015" name="Genome Biol. Evol.">
        <title>Phylogenomic analyses indicate that early fungi evolved digesting cell walls of algal ancestors of land plants.</title>
        <authorList>
            <person name="Chang Y."/>
            <person name="Wang S."/>
            <person name="Sekimoto S."/>
            <person name="Aerts A.L."/>
            <person name="Choi C."/>
            <person name="Clum A."/>
            <person name="LaButti K.M."/>
            <person name="Lindquist E.A."/>
            <person name="Yee Ngan C."/>
            <person name="Ohm R.A."/>
            <person name="Salamov A.A."/>
            <person name="Grigoriev I.V."/>
            <person name="Spatafora J.W."/>
            <person name="Berbee M.L."/>
        </authorList>
    </citation>
    <scope>NUCLEOTIDE SEQUENCE [LARGE SCALE GENOMIC DNA]</scope>
    <source>
        <strain evidence="4 5">NRRL 28638</strain>
    </source>
</reference>
<dbReference type="InterPro" id="IPR002347">
    <property type="entry name" value="SDR_fam"/>
</dbReference>
<dbReference type="PANTHER" id="PTHR24320">
    <property type="entry name" value="RETINOL DEHYDROGENASE"/>
    <property type="match status" value="1"/>
</dbReference>
<sequence>MTNLPPVPEPRVSNTQTLQKALKWIKSFWFPTTINMHLLVGAETINTLVNKVSGVYSNPEEYLNSLVEYNKILNQGQGQKVAIVTGANSGIGYVTAEYLYKAGYYVILACRNEQKANEAIEKIEINKNQDGHLKFIKFDANSLQSANEFVKEFEKLDKKLDLLVNNAGIMMPPYAQTENFVESQIGTNFLSHYYLTDQLMSHLSSDAKIINLSSLASFFTNEFSLNQITNKDAYSPVGNYSQSKLAMTMFTYYLNSKLQSSDITVYSAHPGMVKTNLYTLDLGAKIANIVGKVTFKEVEAGTFTTLRCALLPPSKDHGKDSLYYADELPFYPPVSAVDETAVNELIDWAKETIRTNGFELKSDL</sequence>
<proteinExistence type="inferred from homology"/>
<organism evidence="4 5">
    <name type="scientific">Conidiobolus coronatus (strain ATCC 28846 / CBS 209.66 / NRRL 28638)</name>
    <name type="common">Delacroixia coronata</name>
    <dbReference type="NCBI Taxonomy" id="796925"/>
    <lineage>
        <taxon>Eukaryota</taxon>
        <taxon>Fungi</taxon>
        <taxon>Fungi incertae sedis</taxon>
        <taxon>Zoopagomycota</taxon>
        <taxon>Entomophthoromycotina</taxon>
        <taxon>Entomophthoromycetes</taxon>
        <taxon>Entomophthorales</taxon>
        <taxon>Ancylistaceae</taxon>
        <taxon>Conidiobolus</taxon>
    </lineage>
</organism>
<dbReference type="PANTHER" id="PTHR24320:SF152">
    <property type="entry name" value="SHORT-CHAIN DEHYDROGENASE_REDUCTASE FAMILY PROTEIN"/>
    <property type="match status" value="1"/>
</dbReference>
<comment type="similarity">
    <text evidence="1 3">Belongs to the short-chain dehydrogenases/reductases (SDR) family.</text>
</comment>
<protein>
    <submittedName>
        <fullName evidence="4">NAD(P)-binding protein</fullName>
    </submittedName>
</protein>
<dbReference type="EMBL" id="KQ964479">
    <property type="protein sequence ID" value="KXN71267.1"/>
    <property type="molecule type" value="Genomic_DNA"/>
</dbReference>
<evidence type="ECO:0000256" key="3">
    <source>
        <dbReference type="RuleBase" id="RU000363"/>
    </source>
</evidence>
<evidence type="ECO:0000313" key="4">
    <source>
        <dbReference type="EMBL" id="KXN71267.1"/>
    </source>
</evidence>
<dbReference type="PRINTS" id="PR00080">
    <property type="entry name" value="SDRFAMILY"/>
</dbReference>
<evidence type="ECO:0000313" key="5">
    <source>
        <dbReference type="Proteomes" id="UP000070444"/>
    </source>
</evidence>